<evidence type="ECO:0000256" key="3">
    <source>
        <dbReference type="ARBA" id="ARBA00022729"/>
    </source>
</evidence>
<keyword evidence="2" id="KW-0964">Secreted</keyword>
<evidence type="ECO:0000259" key="4">
    <source>
        <dbReference type="Pfam" id="PF24517"/>
    </source>
</evidence>
<keyword evidence="3" id="KW-0732">Signal</keyword>
<reference evidence="5" key="1">
    <citation type="journal article" date="2014" name="Front. Microbiol.">
        <title>High frequency of phylogenetically diverse reductive dehalogenase-homologous genes in deep subseafloor sedimentary metagenomes.</title>
        <authorList>
            <person name="Kawai M."/>
            <person name="Futagami T."/>
            <person name="Toyoda A."/>
            <person name="Takaki Y."/>
            <person name="Nishi S."/>
            <person name="Hori S."/>
            <person name="Arai W."/>
            <person name="Tsubouchi T."/>
            <person name="Morono Y."/>
            <person name="Uchiyama I."/>
            <person name="Ito T."/>
            <person name="Fujiyama A."/>
            <person name="Inagaki F."/>
            <person name="Takami H."/>
        </authorList>
    </citation>
    <scope>NUCLEOTIDE SEQUENCE</scope>
    <source>
        <strain evidence="5">Expedition CK06-06</strain>
    </source>
</reference>
<organism evidence="5">
    <name type="scientific">marine sediment metagenome</name>
    <dbReference type="NCBI Taxonomy" id="412755"/>
    <lineage>
        <taxon>unclassified sequences</taxon>
        <taxon>metagenomes</taxon>
        <taxon>ecological metagenomes</taxon>
    </lineage>
</organism>
<protein>
    <recommendedName>
        <fullName evidence="4">Carbohydrate-binding module family 96 domain-containing protein</fullName>
    </recommendedName>
</protein>
<proteinExistence type="predicted"/>
<dbReference type="GO" id="GO:0005576">
    <property type="term" value="C:extracellular region"/>
    <property type="evidence" value="ECO:0007669"/>
    <property type="project" value="UniProtKB-SubCell"/>
</dbReference>
<evidence type="ECO:0000256" key="2">
    <source>
        <dbReference type="ARBA" id="ARBA00022525"/>
    </source>
</evidence>
<feature type="non-terminal residue" evidence="5">
    <location>
        <position position="1"/>
    </location>
</feature>
<evidence type="ECO:0000256" key="1">
    <source>
        <dbReference type="ARBA" id="ARBA00004613"/>
    </source>
</evidence>
<comment type="caution">
    <text evidence="5">The sequence shown here is derived from an EMBL/GenBank/DDBJ whole genome shotgun (WGS) entry which is preliminary data.</text>
</comment>
<dbReference type="InterPro" id="IPR055372">
    <property type="entry name" value="CBM96"/>
</dbReference>
<name>X1DPA4_9ZZZZ</name>
<evidence type="ECO:0000313" key="5">
    <source>
        <dbReference type="EMBL" id="GAH10070.1"/>
    </source>
</evidence>
<dbReference type="EMBL" id="BART01039038">
    <property type="protein sequence ID" value="GAH10070.1"/>
    <property type="molecule type" value="Genomic_DNA"/>
</dbReference>
<feature type="domain" description="Carbohydrate-binding module family 96" evidence="4">
    <location>
        <begin position="2"/>
        <end position="111"/>
    </location>
</feature>
<dbReference type="Pfam" id="PF24517">
    <property type="entry name" value="CBM96"/>
    <property type="match status" value="1"/>
</dbReference>
<accession>X1DPA4</accession>
<dbReference type="AlphaFoldDB" id="X1DPA4"/>
<comment type="subcellular location">
    <subcellularLocation>
        <location evidence="1">Secreted</location>
    </subcellularLocation>
</comment>
<gene>
    <name evidence="5" type="ORF">S01H4_64398</name>
</gene>
<feature type="non-terminal residue" evidence="5">
    <location>
        <position position="126"/>
    </location>
</feature>
<dbReference type="NCBIfam" id="NF033679">
    <property type="entry name" value="DNRLRE_dom"/>
    <property type="match status" value="1"/>
</dbReference>
<sequence length="126" mass="13475">PTTAYGSDADLRVQNWANITSFARFDLSSYPPGSVVSSATLHLSILDVKKVGPFSIHKVLGDWSEAGLTENSKPALGPATTSFTVSFADDGQTITIDVTDVFNELLADPVNDFGLALVPDNVNVWF</sequence>